<gene>
    <name evidence="1" type="ORF">M378DRAFT_28352</name>
</gene>
<dbReference type="EMBL" id="KN818435">
    <property type="protein sequence ID" value="KIL56271.1"/>
    <property type="molecule type" value="Genomic_DNA"/>
</dbReference>
<name>A0A0C2WHZ5_AMAMK</name>
<evidence type="ECO:0000313" key="1">
    <source>
        <dbReference type="EMBL" id="KIL56271.1"/>
    </source>
</evidence>
<dbReference type="HOGENOM" id="CLU_2120481_0_0_1"/>
<dbReference type="OrthoDB" id="2104739at2759"/>
<dbReference type="AlphaFoldDB" id="A0A0C2WHZ5"/>
<sequence>MPSTPLLSLVPSRVQHRAGALSAYDMLLRLEKSILADIGSPANKNAREEADRSLLYCRIVGHFFHHVPSDAGLAHIVREVSSMAGDKQKLLDLGKLYYDHALRVFRSAKGQTPA</sequence>
<dbReference type="InParanoid" id="A0A0C2WHZ5"/>
<dbReference type="Proteomes" id="UP000054549">
    <property type="component" value="Unassembled WGS sequence"/>
</dbReference>
<organism evidence="1 2">
    <name type="scientific">Amanita muscaria (strain Koide BX008)</name>
    <dbReference type="NCBI Taxonomy" id="946122"/>
    <lineage>
        <taxon>Eukaryota</taxon>
        <taxon>Fungi</taxon>
        <taxon>Dikarya</taxon>
        <taxon>Basidiomycota</taxon>
        <taxon>Agaricomycotina</taxon>
        <taxon>Agaricomycetes</taxon>
        <taxon>Agaricomycetidae</taxon>
        <taxon>Agaricales</taxon>
        <taxon>Pluteineae</taxon>
        <taxon>Amanitaceae</taxon>
        <taxon>Amanita</taxon>
    </lineage>
</organism>
<accession>A0A0C2WHZ5</accession>
<keyword evidence="2" id="KW-1185">Reference proteome</keyword>
<dbReference type="STRING" id="946122.A0A0C2WHZ5"/>
<evidence type="ECO:0000313" key="2">
    <source>
        <dbReference type="Proteomes" id="UP000054549"/>
    </source>
</evidence>
<reference evidence="1 2" key="1">
    <citation type="submission" date="2014-04" db="EMBL/GenBank/DDBJ databases">
        <title>Evolutionary Origins and Diversification of the Mycorrhizal Mutualists.</title>
        <authorList>
            <consortium name="DOE Joint Genome Institute"/>
            <consortium name="Mycorrhizal Genomics Consortium"/>
            <person name="Kohler A."/>
            <person name="Kuo A."/>
            <person name="Nagy L.G."/>
            <person name="Floudas D."/>
            <person name="Copeland A."/>
            <person name="Barry K.W."/>
            <person name="Cichocki N."/>
            <person name="Veneault-Fourrey C."/>
            <person name="LaButti K."/>
            <person name="Lindquist E.A."/>
            <person name="Lipzen A."/>
            <person name="Lundell T."/>
            <person name="Morin E."/>
            <person name="Murat C."/>
            <person name="Riley R."/>
            <person name="Ohm R."/>
            <person name="Sun H."/>
            <person name="Tunlid A."/>
            <person name="Henrissat B."/>
            <person name="Grigoriev I.V."/>
            <person name="Hibbett D.S."/>
            <person name="Martin F."/>
        </authorList>
    </citation>
    <scope>NUCLEOTIDE SEQUENCE [LARGE SCALE GENOMIC DNA]</scope>
    <source>
        <strain evidence="1 2">Koide BX008</strain>
    </source>
</reference>
<proteinExistence type="predicted"/>
<protein>
    <submittedName>
        <fullName evidence="1">Uncharacterized protein</fullName>
    </submittedName>
</protein>